<dbReference type="Ensembl" id="ENSGAGT00000011397.1">
    <property type="protein sequence ID" value="ENSGAGP00000009924.1"/>
    <property type="gene ID" value="ENSGAGG00000007805.1"/>
</dbReference>
<keyword evidence="2" id="KW-1185">Reference proteome</keyword>
<reference evidence="1" key="2">
    <citation type="submission" date="2025-08" db="UniProtKB">
        <authorList>
            <consortium name="Ensembl"/>
        </authorList>
    </citation>
    <scope>IDENTIFICATION</scope>
</reference>
<dbReference type="Proteomes" id="UP000291020">
    <property type="component" value="Unassembled WGS sequence"/>
</dbReference>
<sequence length="113" mass="12559">MQTVAGYCRENSHCKLYIIRKLVPSINRSRSNKISYLPCLSDGPFWFPAFAKQAVNLAGANEVRSSHLIAQALSSESPQSVWLEVSHVESLSCLPACFSNSLLYSVRCCEFSL</sequence>
<proteinExistence type="predicted"/>
<protein>
    <submittedName>
        <fullName evidence="1">Uncharacterized protein</fullName>
    </submittedName>
</protein>
<evidence type="ECO:0000313" key="1">
    <source>
        <dbReference type="Ensembl" id="ENSGAGP00000009924.1"/>
    </source>
</evidence>
<reference evidence="2" key="1">
    <citation type="journal article" date="2017" name="PLoS ONE">
        <title>The Agassiz's desert tortoise genome provides a resource for the conservation of a threatened species.</title>
        <authorList>
            <person name="Tollis M."/>
            <person name="DeNardo D.F."/>
            <person name="Cornelius J.A."/>
            <person name="Dolby G.A."/>
            <person name="Edwards T."/>
            <person name="Henen B.T."/>
            <person name="Karl A.E."/>
            <person name="Murphy R.W."/>
            <person name="Kusumi K."/>
        </authorList>
    </citation>
    <scope>NUCLEOTIDE SEQUENCE [LARGE SCALE GENOMIC DNA]</scope>
</reference>
<evidence type="ECO:0000313" key="2">
    <source>
        <dbReference type="Proteomes" id="UP000291020"/>
    </source>
</evidence>
<accession>A0A452H5J3</accession>
<name>A0A452H5J3_9SAUR</name>
<dbReference type="AlphaFoldDB" id="A0A452H5J3"/>
<organism evidence="1 2">
    <name type="scientific">Gopherus agassizii</name>
    <name type="common">Agassiz's desert tortoise</name>
    <dbReference type="NCBI Taxonomy" id="38772"/>
    <lineage>
        <taxon>Eukaryota</taxon>
        <taxon>Metazoa</taxon>
        <taxon>Chordata</taxon>
        <taxon>Craniata</taxon>
        <taxon>Vertebrata</taxon>
        <taxon>Euteleostomi</taxon>
        <taxon>Archelosauria</taxon>
        <taxon>Testudinata</taxon>
        <taxon>Testudines</taxon>
        <taxon>Cryptodira</taxon>
        <taxon>Durocryptodira</taxon>
        <taxon>Testudinoidea</taxon>
        <taxon>Testudinidae</taxon>
        <taxon>Gopherus</taxon>
    </lineage>
</organism>
<reference evidence="1" key="3">
    <citation type="submission" date="2025-09" db="UniProtKB">
        <authorList>
            <consortium name="Ensembl"/>
        </authorList>
    </citation>
    <scope>IDENTIFICATION</scope>
</reference>